<dbReference type="Proteomes" id="UP000249547">
    <property type="component" value="Unassembled WGS sequence"/>
</dbReference>
<dbReference type="PANTHER" id="PTHR40980:SF4">
    <property type="entry name" value="TONB-DEPENDENT RECEPTOR-LIKE BETA-BARREL DOMAIN-CONTAINING PROTEIN"/>
    <property type="match status" value="1"/>
</dbReference>
<evidence type="ECO:0000256" key="2">
    <source>
        <dbReference type="ARBA" id="ARBA00022448"/>
    </source>
</evidence>
<dbReference type="RefSeq" id="WP_111596968.1">
    <property type="nucleotide sequence ID" value="NZ_QLLL01000002.1"/>
</dbReference>
<keyword evidence="14" id="KW-1185">Reference proteome</keyword>
<dbReference type="PANTHER" id="PTHR40980">
    <property type="entry name" value="PLUG DOMAIN-CONTAINING PROTEIN"/>
    <property type="match status" value="1"/>
</dbReference>
<evidence type="ECO:0000256" key="8">
    <source>
        <dbReference type="PROSITE-ProRule" id="PRU01360"/>
    </source>
</evidence>
<dbReference type="SUPFAM" id="SSF56935">
    <property type="entry name" value="Porins"/>
    <property type="match status" value="1"/>
</dbReference>
<keyword evidence="10" id="KW-0732">Signal</keyword>
<feature type="domain" description="TonB-dependent receptor-like beta-barrel" evidence="11">
    <location>
        <begin position="466"/>
        <end position="904"/>
    </location>
</feature>
<dbReference type="OrthoDB" id="8727862at2"/>
<dbReference type="NCBIfam" id="TIGR01782">
    <property type="entry name" value="TonB-Xanth-Caul"/>
    <property type="match status" value="1"/>
</dbReference>
<dbReference type="InterPro" id="IPR012910">
    <property type="entry name" value="Plug_dom"/>
</dbReference>
<feature type="signal peptide" evidence="10">
    <location>
        <begin position="1"/>
        <end position="19"/>
    </location>
</feature>
<dbReference type="EMBL" id="QLLL01000002">
    <property type="protein sequence ID" value="RAJ08874.1"/>
    <property type="molecule type" value="Genomic_DNA"/>
</dbReference>
<dbReference type="GO" id="GO:0009279">
    <property type="term" value="C:cell outer membrane"/>
    <property type="evidence" value="ECO:0007669"/>
    <property type="project" value="UniProtKB-SubCell"/>
</dbReference>
<dbReference type="AlphaFoldDB" id="A0A327QYT5"/>
<evidence type="ECO:0000256" key="1">
    <source>
        <dbReference type="ARBA" id="ARBA00004571"/>
    </source>
</evidence>
<sequence>MKAFSFVALLLCMGSHLFAQQVVNGRVIDQHGPLQGATIRIKSANITSFTDETGQFVLRVQPGSHTLSISFVGHKTLDTTILVTNGQQVQLPAIKLASNMELNQVKITGIYNSGERKAISMRRNATAIMDVASADAIGKLPDMNAAEAVQRIPGVSIDRDQGEGRYVTVRGTPSQWSSTTINGDRMPAAKTSGDLLGNRTVPMDLLPSEFIQYVQVIKAITPDYEGDAIGGTINFIPRTSPDKRTLKLTAALPYSPRPEDKVGINGTVLYGDRLLKNKLGFLVLGNINRRTYGTDDYEVVYGNKLHNVTTLDVRNYQGTRTNKGFNAAVDYQISPATKVYARGYYTELLDNERNRKTMHYFDKATNNAVLRWNVVDYWFKNYGGDAGFQSRINNKLTLNGHVGYYKSWAGYKGPNSVDKNRRGYYYGNWVQTVKYGNMASVEGKSYKFLNGDGPAGYVGDQPDNIQPHFDPSTPYIPDNYALDRFVISIRNISEADKVGALDATYTVSSKLKFKVGGKYRRKTSTYDYRYITWIYKTTAAKAYITQWEREDFPAKNWFPELNNAYDNLKFRYPTMQSFINPTSIPGVAQNLTYTMNDATNSSYATGNYNAHENVLAGYGMTEWNFAPNLTFVGGLRYEYTDVQSDSYQFNDITKVVTPISSKNNFPAILPMGHLIYKPNNKLDLRAAATRTFARASFNEISPSTRVNPNTLAVTIGNPGLKPTFSWNYDVIGSYYLNSNSYVSAGLFYKHIKDVIYVNSYQETRTVDGVTSTYNVSQPLNSDKSKLYGIEMTYNQKFTQLPGFLSGLGLNLNYTYTKSETTLKDRPGEKIGLMNQSPNIFNAALFYEKYNFSLRVAANYRQAFLVEVRDNKGADRYQDQDFRVDLNLSYTLPKNITLFFDASNLTNQPLRYYHGVKSRPEQVEYYSARGRVGINWSL</sequence>
<dbReference type="InterPro" id="IPR010104">
    <property type="entry name" value="TonB_rcpt_bac"/>
</dbReference>
<evidence type="ECO:0000259" key="12">
    <source>
        <dbReference type="Pfam" id="PF07715"/>
    </source>
</evidence>
<dbReference type="InterPro" id="IPR008969">
    <property type="entry name" value="CarboxyPept-like_regulatory"/>
</dbReference>
<dbReference type="InterPro" id="IPR037066">
    <property type="entry name" value="Plug_dom_sf"/>
</dbReference>
<evidence type="ECO:0000256" key="5">
    <source>
        <dbReference type="ARBA" id="ARBA00023077"/>
    </source>
</evidence>
<accession>A0A327QYT5</accession>
<evidence type="ECO:0000256" key="10">
    <source>
        <dbReference type="SAM" id="SignalP"/>
    </source>
</evidence>
<evidence type="ECO:0000313" key="13">
    <source>
        <dbReference type="EMBL" id="RAJ08874.1"/>
    </source>
</evidence>
<keyword evidence="5 9" id="KW-0798">TonB box</keyword>
<dbReference type="Pfam" id="PF13715">
    <property type="entry name" value="CarbopepD_reg_2"/>
    <property type="match status" value="1"/>
</dbReference>
<dbReference type="InterPro" id="IPR036942">
    <property type="entry name" value="Beta-barrel_TonB_sf"/>
</dbReference>
<proteinExistence type="inferred from homology"/>
<evidence type="ECO:0000256" key="4">
    <source>
        <dbReference type="ARBA" id="ARBA00022692"/>
    </source>
</evidence>
<keyword evidence="3 8" id="KW-1134">Transmembrane beta strand</keyword>
<evidence type="ECO:0000313" key="14">
    <source>
        <dbReference type="Proteomes" id="UP000249547"/>
    </source>
</evidence>
<dbReference type="Gene3D" id="2.60.40.1120">
    <property type="entry name" value="Carboxypeptidase-like, regulatory domain"/>
    <property type="match status" value="1"/>
</dbReference>
<dbReference type="Pfam" id="PF07715">
    <property type="entry name" value="Plug"/>
    <property type="match status" value="1"/>
</dbReference>
<evidence type="ECO:0000256" key="6">
    <source>
        <dbReference type="ARBA" id="ARBA00023136"/>
    </source>
</evidence>
<comment type="similarity">
    <text evidence="8 9">Belongs to the TonB-dependent receptor family.</text>
</comment>
<name>A0A327QYT5_9BACT</name>
<comment type="subcellular location">
    <subcellularLocation>
        <location evidence="1 8">Cell outer membrane</location>
        <topology evidence="1 8">Multi-pass membrane protein</topology>
    </subcellularLocation>
</comment>
<dbReference type="InterPro" id="IPR039426">
    <property type="entry name" value="TonB-dep_rcpt-like"/>
</dbReference>
<evidence type="ECO:0000256" key="9">
    <source>
        <dbReference type="RuleBase" id="RU003357"/>
    </source>
</evidence>
<feature type="domain" description="TonB-dependent receptor plug" evidence="12">
    <location>
        <begin position="123"/>
        <end position="232"/>
    </location>
</feature>
<protein>
    <submittedName>
        <fullName evidence="13">TonB-dependent receptor</fullName>
    </submittedName>
</protein>
<keyword evidence="2 8" id="KW-0813">Transport</keyword>
<dbReference type="Gene3D" id="2.40.170.20">
    <property type="entry name" value="TonB-dependent receptor, beta-barrel domain"/>
    <property type="match status" value="1"/>
</dbReference>
<dbReference type="PROSITE" id="PS52016">
    <property type="entry name" value="TONB_DEPENDENT_REC_3"/>
    <property type="match status" value="1"/>
</dbReference>
<dbReference type="Gene3D" id="2.170.130.10">
    <property type="entry name" value="TonB-dependent receptor, plug domain"/>
    <property type="match status" value="1"/>
</dbReference>
<feature type="chain" id="PRO_5016238863" evidence="10">
    <location>
        <begin position="20"/>
        <end position="937"/>
    </location>
</feature>
<comment type="caution">
    <text evidence="13">The sequence shown here is derived from an EMBL/GenBank/DDBJ whole genome shotgun (WGS) entry which is preliminary data.</text>
</comment>
<keyword evidence="7 8" id="KW-0998">Cell outer membrane</keyword>
<reference evidence="13 14" key="1">
    <citation type="submission" date="2018-06" db="EMBL/GenBank/DDBJ databases">
        <title>Genomic Encyclopedia of Archaeal and Bacterial Type Strains, Phase II (KMG-II): from individual species to whole genera.</title>
        <authorList>
            <person name="Goeker M."/>
        </authorList>
    </citation>
    <scope>NUCLEOTIDE SEQUENCE [LARGE SCALE GENOMIC DNA]</scope>
    <source>
        <strain evidence="13 14">DSM 23857</strain>
    </source>
</reference>
<keyword evidence="6 8" id="KW-0472">Membrane</keyword>
<dbReference type="InterPro" id="IPR000531">
    <property type="entry name" value="Beta-barrel_TonB"/>
</dbReference>
<dbReference type="Pfam" id="PF00593">
    <property type="entry name" value="TonB_dep_Rec_b-barrel"/>
    <property type="match status" value="1"/>
</dbReference>
<evidence type="ECO:0000259" key="11">
    <source>
        <dbReference type="Pfam" id="PF00593"/>
    </source>
</evidence>
<organism evidence="13 14">
    <name type="scientific">Chitinophaga skermanii</name>
    <dbReference type="NCBI Taxonomy" id="331697"/>
    <lineage>
        <taxon>Bacteria</taxon>
        <taxon>Pseudomonadati</taxon>
        <taxon>Bacteroidota</taxon>
        <taxon>Chitinophagia</taxon>
        <taxon>Chitinophagales</taxon>
        <taxon>Chitinophagaceae</taxon>
        <taxon>Chitinophaga</taxon>
    </lineage>
</organism>
<keyword evidence="4 8" id="KW-0812">Transmembrane</keyword>
<gene>
    <name evidence="13" type="ORF">LX64_01528</name>
</gene>
<dbReference type="SUPFAM" id="SSF49464">
    <property type="entry name" value="Carboxypeptidase regulatory domain-like"/>
    <property type="match status" value="1"/>
</dbReference>
<evidence type="ECO:0000256" key="7">
    <source>
        <dbReference type="ARBA" id="ARBA00023237"/>
    </source>
</evidence>
<keyword evidence="13" id="KW-0675">Receptor</keyword>
<evidence type="ECO:0000256" key="3">
    <source>
        <dbReference type="ARBA" id="ARBA00022452"/>
    </source>
</evidence>